<dbReference type="EnsemblMetazoa" id="GMOY001170-RA">
    <property type="protein sequence ID" value="GMOY001170-PA"/>
    <property type="gene ID" value="GMOY001170"/>
</dbReference>
<evidence type="ECO:0000313" key="3">
    <source>
        <dbReference type="Proteomes" id="UP000092444"/>
    </source>
</evidence>
<feature type="region of interest" description="Disordered" evidence="1">
    <location>
        <begin position="47"/>
        <end position="71"/>
    </location>
</feature>
<accession>A0A1B0FC84</accession>
<reference evidence="2" key="1">
    <citation type="submission" date="2020-05" db="UniProtKB">
        <authorList>
            <consortium name="EnsemblMetazoa"/>
        </authorList>
    </citation>
    <scope>IDENTIFICATION</scope>
    <source>
        <strain evidence="2">Yale</strain>
    </source>
</reference>
<sequence length="71" mass="8077">MMYNKRIYDVNVKCKVKPPQTDIKETDIKEFRFTIILTIIDGTDDTAQALNDDDDADDCVDDDDDDTDDAA</sequence>
<dbReference type="AlphaFoldDB" id="A0A1B0FC84"/>
<dbReference type="Proteomes" id="UP000092444">
    <property type="component" value="Unassembled WGS sequence"/>
</dbReference>
<organism evidence="2 3">
    <name type="scientific">Glossina morsitans morsitans</name>
    <name type="common">Savannah tsetse fly</name>
    <dbReference type="NCBI Taxonomy" id="37546"/>
    <lineage>
        <taxon>Eukaryota</taxon>
        <taxon>Metazoa</taxon>
        <taxon>Ecdysozoa</taxon>
        <taxon>Arthropoda</taxon>
        <taxon>Hexapoda</taxon>
        <taxon>Insecta</taxon>
        <taxon>Pterygota</taxon>
        <taxon>Neoptera</taxon>
        <taxon>Endopterygota</taxon>
        <taxon>Diptera</taxon>
        <taxon>Brachycera</taxon>
        <taxon>Muscomorpha</taxon>
        <taxon>Hippoboscoidea</taxon>
        <taxon>Glossinidae</taxon>
        <taxon>Glossina</taxon>
    </lineage>
</organism>
<evidence type="ECO:0000313" key="2">
    <source>
        <dbReference type="EnsemblMetazoa" id="GMOY001170-PA"/>
    </source>
</evidence>
<dbReference type="EMBL" id="CCAG010022171">
    <property type="status" value="NOT_ANNOTATED_CDS"/>
    <property type="molecule type" value="Genomic_DNA"/>
</dbReference>
<evidence type="ECO:0000256" key="1">
    <source>
        <dbReference type="SAM" id="MobiDB-lite"/>
    </source>
</evidence>
<keyword evidence="3" id="KW-1185">Reference proteome</keyword>
<protein>
    <submittedName>
        <fullName evidence="2">Uncharacterized protein</fullName>
    </submittedName>
</protein>
<feature type="compositionally biased region" description="Acidic residues" evidence="1">
    <location>
        <begin position="51"/>
        <end position="71"/>
    </location>
</feature>
<proteinExistence type="predicted"/>
<name>A0A1B0FC84_GLOMM</name>